<evidence type="ECO:0000256" key="1">
    <source>
        <dbReference type="ARBA" id="ARBA00001946"/>
    </source>
</evidence>
<evidence type="ECO:0000256" key="6">
    <source>
        <dbReference type="ARBA" id="ARBA00022840"/>
    </source>
</evidence>
<keyword evidence="7" id="KW-0444">Lipid biosynthesis</keyword>
<dbReference type="SUPFAM" id="SSF111331">
    <property type="entry name" value="NAD kinase/diacylglycerol kinase-like"/>
    <property type="match status" value="1"/>
</dbReference>
<keyword evidence="8" id="KW-1208">Phospholipid metabolism</keyword>
<comment type="caution">
    <text evidence="10">The sequence shown here is derived from an EMBL/GenBank/DDBJ whole genome shotgun (WGS) entry which is preliminary data.</text>
</comment>
<keyword evidence="4" id="KW-0547">Nucleotide-binding</keyword>
<dbReference type="InterPro" id="IPR045540">
    <property type="entry name" value="YegS/DAGK_C"/>
</dbReference>
<reference evidence="10 11" key="1">
    <citation type="submission" date="2019-08" db="EMBL/GenBank/DDBJ databases">
        <title>In-depth cultivation of the pig gut microbiome towards novel bacterial diversity and tailored functional studies.</title>
        <authorList>
            <person name="Wylensek D."/>
            <person name="Hitch T.C.A."/>
            <person name="Clavel T."/>
        </authorList>
    </citation>
    <scope>NUCLEOTIDE SEQUENCE [LARGE SCALE GENOMIC DNA]</scope>
    <source>
        <strain evidence="10 11">WB01_CNA04</strain>
    </source>
</reference>
<evidence type="ECO:0000313" key="10">
    <source>
        <dbReference type="EMBL" id="MST61176.1"/>
    </source>
</evidence>
<feature type="domain" description="DAGKc" evidence="9">
    <location>
        <begin position="3"/>
        <end position="139"/>
    </location>
</feature>
<dbReference type="PANTHER" id="PTHR12358:SF54">
    <property type="entry name" value="SPHINGOSINE KINASE RELATED PROTEIN"/>
    <property type="match status" value="1"/>
</dbReference>
<accession>A0A6N7X975</accession>
<sequence>MNEGLGRTLVIANPVAHSGNGAAAAERVKRFFSSYANATDGFELRLTQAPGDGMRMARESASFDTVVALGGDGIIHEVANGLMSVAQHERPALAVVPVGSGNDFARTIGAATNDPIAALGQILRGRRRKLDLGHVASDASESAYFVQTLSFGLDAAIALDTTDRRAAQTHQKGSGLFATSGVKILSKVRGEASGYPSRVTMDGEKDVRLNSIVFAVQNGPTYGGGFRICPDADPYDGSLDICYNVSVPALPHVLALFALARTGRHVGSRAIAARRVRHLHIEFLEREPPCQVDGEPLHGRTYDVEVRPRSLTLIAPSRS</sequence>
<dbReference type="PANTHER" id="PTHR12358">
    <property type="entry name" value="SPHINGOSINE KINASE"/>
    <property type="match status" value="1"/>
</dbReference>
<dbReference type="NCBIfam" id="TIGR00147">
    <property type="entry name" value="YegS/Rv2252/BmrU family lipid kinase"/>
    <property type="match status" value="1"/>
</dbReference>
<keyword evidence="5 10" id="KW-0418">Kinase</keyword>
<proteinExistence type="inferred from homology"/>
<dbReference type="GO" id="GO:0008654">
    <property type="term" value="P:phospholipid biosynthetic process"/>
    <property type="evidence" value="ECO:0007669"/>
    <property type="project" value="UniProtKB-KW"/>
</dbReference>
<dbReference type="GO" id="GO:0016301">
    <property type="term" value="F:kinase activity"/>
    <property type="evidence" value="ECO:0007669"/>
    <property type="project" value="UniProtKB-KW"/>
</dbReference>
<dbReference type="GO" id="GO:0005524">
    <property type="term" value="F:ATP binding"/>
    <property type="evidence" value="ECO:0007669"/>
    <property type="project" value="UniProtKB-KW"/>
</dbReference>
<dbReference type="Proteomes" id="UP000434342">
    <property type="component" value="Unassembled WGS sequence"/>
</dbReference>
<gene>
    <name evidence="10" type="ORF">FYJ69_09805</name>
</gene>
<keyword evidence="7" id="KW-0443">Lipid metabolism</keyword>
<keyword evidence="6" id="KW-0067">ATP-binding</keyword>
<evidence type="ECO:0000256" key="5">
    <source>
        <dbReference type="ARBA" id="ARBA00022777"/>
    </source>
</evidence>
<dbReference type="EMBL" id="VUND01000003">
    <property type="protein sequence ID" value="MST61176.1"/>
    <property type="molecule type" value="Genomic_DNA"/>
</dbReference>
<protein>
    <submittedName>
        <fullName evidence="10">Diacylglycerol kinase family lipid kinase</fullName>
    </submittedName>
</protein>
<dbReference type="Pfam" id="PF00781">
    <property type="entry name" value="DAGK_cat"/>
    <property type="match status" value="1"/>
</dbReference>
<dbReference type="SMART" id="SM00046">
    <property type="entry name" value="DAGKc"/>
    <property type="match status" value="1"/>
</dbReference>
<organism evidence="10 11">
    <name type="scientific">Parafannyhessea umbonata</name>
    <dbReference type="NCBI Taxonomy" id="604330"/>
    <lineage>
        <taxon>Bacteria</taxon>
        <taxon>Bacillati</taxon>
        <taxon>Actinomycetota</taxon>
        <taxon>Coriobacteriia</taxon>
        <taxon>Coriobacteriales</taxon>
        <taxon>Atopobiaceae</taxon>
        <taxon>Parafannyhessea</taxon>
    </lineage>
</organism>
<evidence type="ECO:0000259" key="9">
    <source>
        <dbReference type="PROSITE" id="PS50146"/>
    </source>
</evidence>
<evidence type="ECO:0000256" key="3">
    <source>
        <dbReference type="ARBA" id="ARBA00022679"/>
    </source>
</evidence>
<dbReference type="Pfam" id="PF19279">
    <property type="entry name" value="YegS_C"/>
    <property type="match status" value="1"/>
</dbReference>
<dbReference type="InterPro" id="IPR001206">
    <property type="entry name" value="Diacylglycerol_kinase_cat_dom"/>
</dbReference>
<dbReference type="InterPro" id="IPR005218">
    <property type="entry name" value="Diacylglycerol/lipid_kinase"/>
</dbReference>
<dbReference type="InterPro" id="IPR017438">
    <property type="entry name" value="ATP-NAD_kinase_N"/>
</dbReference>
<dbReference type="Gene3D" id="2.60.200.40">
    <property type="match status" value="1"/>
</dbReference>
<dbReference type="RefSeq" id="WP_154542282.1">
    <property type="nucleotide sequence ID" value="NZ_JALEVF010000036.1"/>
</dbReference>
<keyword evidence="7" id="KW-0594">Phospholipid biosynthesis</keyword>
<evidence type="ECO:0000256" key="7">
    <source>
        <dbReference type="ARBA" id="ARBA00023209"/>
    </source>
</evidence>
<dbReference type="Gene3D" id="3.40.50.10330">
    <property type="entry name" value="Probable inorganic polyphosphate/atp-NAD kinase, domain 1"/>
    <property type="match status" value="1"/>
</dbReference>
<comment type="similarity">
    <text evidence="2">Belongs to the diacylglycerol/lipid kinase family.</text>
</comment>
<dbReference type="PROSITE" id="PS50146">
    <property type="entry name" value="DAGK"/>
    <property type="match status" value="1"/>
</dbReference>
<dbReference type="AlphaFoldDB" id="A0A6N7X975"/>
<keyword evidence="3" id="KW-0808">Transferase</keyword>
<evidence type="ECO:0000256" key="4">
    <source>
        <dbReference type="ARBA" id="ARBA00022741"/>
    </source>
</evidence>
<comment type="cofactor">
    <cofactor evidence="1">
        <name>Mg(2+)</name>
        <dbReference type="ChEBI" id="CHEBI:18420"/>
    </cofactor>
</comment>
<dbReference type="InterPro" id="IPR016064">
    <property type="entry name" value="NAD/diacylglycerol_kinase_sf"/>
</dbReference>
<name>A0A6N7X975_9ACTN</name>
<dbReference type="InterPro" id="IPR050187">
    <property type="entry name" value="Lipid_Phosphate_FormReg"/>
</dbReference>
<evidence type="ECO:0000313" key="11">
    <source>
        <dbReference type="Proteomes" id="UP000434342"/>
    </source>
</evidence>
<evidence type="ECO:0000256" key="2">
    <source>
        <dbReference type="ARBA" id="ARBA00005983"/>
    </source>
</evidence>
<evidence type="ECO:0000256" key="8">
    <source>
        <dbReference type="ARBA" id="ARBA00023264"/>
    </source>
</evidence>